<evidence type="ECO:0000259" key="7">
    <source>
        <dbReference type="Pfam" id="PF00108"/>
    </source>
</evidence>
<dbReference type="Proteomes" id="UP000225548">
    <property type="component" value="Unassembled WGS sequence"/>
</dbReference>
<evidence type="ECO:0000256" key="3">
    <source>
        <dbReference type="ARBA" id="ARBA00022679"/>
    </source>
</evidence>
<evidence type="ECO:0000256" key="4">
    <source>
        <dbReference type="ARBA" id="ARBA00023315"/>
    </source>
</evidence>
<gene>
    <name evidence="9" type="ORF">ATL42_1520</name>
</gene>
<keyword evidence="4 6" id="KW-0012">Acyltransferase</keyword>
<accession>A0A2A9E643</accession>
<dbReference type="EC" id="2.3.1.9" evidence="2"/>
<dbReference type="Pfam" id="PF00108">
    <property type="entry name" value="Thiolase_N"/>
    <property type="match status" value="1"/>
</dbReference>
<dbReference type="PANTHER" id="PTHR18919">
    <property type="entry name" value="ACETYL-COA C-ACYLTRANSFERASE"/>
    <property type="match status" value="1"/>
</dbReference>
<dbReference type="GO" id="GO:0003985">
    <property type="term" value="F:acetyl-CoA C-acetyltransferase activity"/>
    <property type="evidence" value="ECO:0007669"/>
    <property type="project" value="UniProtKB-EC"/>
</dbReference>
<evidence type="ECO:0000256" key="6">
    <source>
        <dbReference type="RuleBase" id="RU003557"/>
    </source>
</evidence>
<keyword evidence="10" id="KW-1185">Reference proteome</keyword>
<dbReference type="Pfam" id="PF02803">
    <property type="entry name" value="Thiolase_C"/>
    <property type="match status" value="1"/>
</dbReference>
<dbReference type="EMBL" id="PDJG01000001">
    <property type="protein sequence ID" value="PFG33640.1"/>
    <property type="molecule type" value="Genomic_DNA"/>
</dbReference>
<name>A0A2A9E643_9MICO</name>
<dbReference type="InterPro" id="IPR020616">
    <property type="entry name" value="Thiolase_N"/>
</dbReference>
<feature type="domain" description="Thiolase N-terminal" evidence="7">
    <location>
        <begin position="10"/>
        <end position="239"/>
    </location>
</feature>
<dbReference type="OrthoDB" id="1402717at2"/>
<dbReference type="InterPro" id="IPR020617">
    <property type="entry name" value="Thiolase_C"/>
</dbReference>
<reference evidence="9 10" key="1">
    <citation type="submission" date="2017-10" db="EMBL/GenBank/DDBJ databases">
        <title>Sequencing the genomes of 1000 actinobacteria strains.</title>
        <authorList>
            <person name="Klenk H.-P."/>
        </authorList>
    </citation>
    <scope>NUCLEOTIDE SEQUENCE [LARGE SCALE GENOMIC DNA]</scope>
    <source>
        <strain evidence="9 10">DSM 18966</strain>
    </source>
</reference>
<evidence type="ECO:0000256" key="5">
    <source>
        <dbReference type="ARBA" id="ARBA00040529"/>
    </source>
</evidence>
<evidence type="ECO:0000256" key="2">
    <source>
        <dbReference type="ARBA" id="ARBA00012705"/>
    </source>
</evidence>
<evidence type="ECO:0000256" key="1">
    <source>
        <dbReference type="ARBA" id="ARBA00010982"/>
    </source>
</evidence>
<dbReference type="NCBIfam" id="TIGR01930">
    <property type="entry name" value="AcCoA-C-Actrans"/>
    <property type="match status" value="1"/>
</dbReference>
<protein>
    <recommendedName>
        <fullName evidence="5">Probable acetyl-CoA acetyltransferase</fullName>
        <ecNumber evidence="2">2.3.1.9</ecNumber>
    </recommendedName>
</protein>
<dbReference type="CDD" id="cd00751">
    <property type="entry name" value="thiolase"/>
    <property type="match status" value="1"/>
</dbReference>
<dbReference type="AlphaFoldDB" id="A0A2A9E643"/>
<dbReference type="Gene3D" id="3.40.47.10">
    <property type="match status" value="1"/>
</dbReference>
<proteinExistence type="inferred from homology"/>
<dbReference type="SUPFAM" id="SSF53901">
    <property type="entry name" value="Thiolase-like"/>
    <property type="match status" value="2"/>
</dbReference>
<dbReference type="RefSeq" id="WP_098454821.1">
    <property type="nucleotide sequence ID" value="NZ_PDJG01000001.1"/>
</dbReference>
<dbReference type="PANTHER" id="PTHR18919:SF107">
    <property type="entry name" value="ACETYL-COA ACETYLTRANSFERASE, CYTOSOLIC"/>
    <property type="match status" value="1"/>
</dbReference>
<keyword evidence="3 6" id="KW-0808">Transferase</keyword>
<dbReference type="PIRSF" id="PIRSF000429">
    <property type="entry name" value="Ac-CoA_Ac_transf"/>
    <property type="match status" value="1"/>
</dbReference>
<dbReference type="InterPro" id="IPR002155">
    <property type="entry name" value="Thiolase"/>
</dbReference>
<sequence>MIASSPDAPVVVAARRSHVGTVGRGHHDLLAPELAAPVLAAVLADVRAHGVGARPTDVVLGSCTGPRGNIARISALAAGLGVDVPGVTIDRQCGSGLAAVLLAASTVRAGEADLVLAGGVESASTSSSTTQAAFAPAGFPDPGMGPAADALAAARNVSRRRQDDYAERSHARVVAAQSAGTFATETVRIGSLDRDEHARCLDPALLARLRPAFTPGGTVTAASSSPISDGSAALALVPERLRGDTAGLRIVAGAVVGCDPSLPGWGPVPAVRAVLARAGVRLDDVAVVEIVEAFAAQVLAVTDALGLDALGTDSARICPDGGALALGHPWGASAAVSVVRLFTRLVRGGAPAGTLGLATAAIGGGMGVAMLVEVVR</sequence>
<feature type="domain" description="Thiolase C-terminal" evidence="8">
    <location>
        <begin position="249"/>
        <end position="373"/>
    </location>
</feature>
<dbReference type="InterPro" id="IPR016039">
    <property type="entry name" value="Thiolase-like"/>
</dbReference>
<organism evidence="9 10">
    <name type="scientific">Sanguibacter antarcticus</name>
    <dbReference type="NCBI Taxonomy" id="372484"/>
    <lineage>
        <taxon>Bacteria</taxon>
        <taxon>Bacillati</taxon>
        <taxon>Actinomycetota</taxon>
        <taxon>Actinomycetes</taxon>
        <taxon>Micrococcales</taxon>
        <taxon>Sanguibacteraceae</taxon>
        <taxon>Sanguibacter</taxon>
    </lineage>
</organism>
<evidence type="ECO:0000313" key="10">
    <source>
        <dbReference type="Proteomes" id="UP000225548"/>
    </source>
</evidence>
<evidence type="ECO:0000259" key="8">
    <source>
        <dbReference type="Pfam" id="PF02803"/>
    </source>
</evidence>
<comment type="similarity">
    <text evidence="1 6">Belongs to the thiolase-like superfamily. Thiolase family.</text>
</comment>
<evidence type="ECO:0000313" key="9">
    <source>
        <dbReference type="EMBL" id="PFG33640.1"/>
    </source>
</evidence>
<comment type="caution">
    <text evidence="9">The sequence shown here is derived from an EMBL/GenBank/DDBJ whole genome shotgun (WGS) entry which is preliminary data.</text>
</comment>